<gene>
    <name evidence="2" type="ORF">THAOC_08796</name>
</gene>
<feature type="compositionally biased region" description="Basic residues" evidence="1">
    <location>
        <begin position="14"/>
        <end position="25"/>
    </location>
</feature>
<dbReference type="AlphaFoldDB" id="K0SWU4"/>
<feature type="compositionally biased region" description="Acidic residues" evidence="1">
    <location>
        <begin position="93"/>
        <end position="104"/>
    </location>
</feature>
<evidence type="ECO:0000313" key="2">
    <source>
        <dbReference type="EMBL" id="EJK69905.1"/>
    </source>
</evidence>
<protein>
    <submittedName>
        <fullName evidence="2">Uncharacterized protein</fullName>
    </submittedName>
</protein>
<proteinExistence type="predicted"/>
<feature type="compositionally biased region" description="Low complexity" evidence="1">
    <location>
        <begin position="60"/>
        <end position="72"/>
    </location>
</feature>
<keyword evidence="3" id="KW-1185">Reference proteome</keyword>
<accession>K0SWU4</accession>
<dbReference type="EMBL" id="AGNL01009395">
    <property type="protein sequence ID" value="EJK69905.1"/>
    <property type="molecule type" value="Genomic_DNA"/>
</dbReference>
<evidence type="ECO:0000256" key="1">
    <source>
        <dbReference type="SAM" id="MobiDB-lite"/>
    </source>
</evidence>
<organism evidence="2 3">
    <name type="scientific">Thalassiosira oceanica</name>
    <name type="common">Marine diatom</name>
    <dbReference type="NCBI Taxonomy" id="159749"/>
    <lineage>
        <taxon>Eukaryota</taxon>
        <taxon>Sar</taxon>
        <taxon>Stramenopiles</taxon>
        <taxon>Ochrophyta</taxon>
        <taxon>Bacillariophyta</taxon>
        <taxon>Coscinodiscophyceae</taxon>
        <taxon>Thalassiosirophycidae</taxon>
        <taxon>Thalassiosirales</taxon>
        <taxon>Thalassiosiraceae</taxon>
        <taxon>Thalassiosira</taxon>
    </lineage>
</organism>
<dbReference type="Proteomes" id="UP000266841">
    <property type="component" value="Unassembled WGS sequence"/>
</dbReference>
<comment type="caution">
    <text evidence="2">The sequence shown here is derived from an EMBL/GenBank/DDBJ whole genome shotgun (WGS) entry which is preliminary data.</text>
</comment>
<reference evidence="2 3" key="1">
    <citation type="journal article" date="2012" name="Genome Biol.">
        <title>Genome and low-iron response of an oceanic diatom adapted to chronic iron limitation.</title>
        <authorList>
            <person name="Lommer M."/>
            <person name="Specht M."/>
            <person name="Roy A.S."/>
            <person name="Kraemer L."/>
            <person name="Andreson R."/>
            <person name="Gutowska M.A."/>
            <person name="Wolf J."/>
            <person name="Bergner S.V."/>
            <person name="Schilhabel M.B."/>
            <person name="Klostermeier U.C."/>
            <person name="Beiko R.G."/>
            <person name="Rosenstiel P."/>
            <person name="Hippler M."/>
            <person name="Laroche J."/>
        </authorList>
    </citation>
    <scope>NUCLEOTIDE SEQUENCE [LARGE SCALE GENOMIC DNA]</scope>
    <source>
        <strain evidence="2 3">CCMP1005</strain>
    </source>
</reference>
<feature type="compositionally biased region" description="Basic and acidic residues" evidence="1">
    <location>
        <begin position="158"/>
        <end position="168"/>
    </location>
</feature>
<name>K0SWU4_THAOC</name>
<evidence type="ECO:0000313" key="3">
    <source>
        <dbReference type="Proteomes" id="UP000266841"/>
    </source>
</evidence>
<feature type="region of interest" description="Disordered" evidence="1">
    <location>
        <begin position="1"/>
        <end position="225"/>
    </location>
</feature>
<sequence>MADLVSSDEDRNVTPRKFKRLRRVTKKEASQDTSQSGHASSAPVPVVATSGARASDRSSHASSSSARSSAPSGYRQSAARAADPPSKPRLLDEDIFELSCDEEGTQASYWPAEARTTARSKPRPDEDIFELSCDEEGTQASHWPAEARTTANKPGIGKSDDVENKRTELAAAGRKRRRGEQEVIELFSSDEENELREKPRHHPSDKKPSASARANESGRTNRRKR</sequence>
<feature type="compositionally biased region" description="Acidic residues" evidence="1">
    <location>
        <begin position="127"/>
        <end position="137"/>
    </location>
</feature>